<dbReference type="RefSeq" id="WP_123401221.1">
    <property type="nucleotide sequence ID" value="NZ_RJVI01000002.1"/>
</dbReference>
<evidence type="ECO:0000259" key="1">
    <source>
        <dbReference type="SMART" id="SM00481"/>
    </source>
</evidence>
<name>A0A3N1Y159_9GAMM</name>
<dbReference type="OrthoDB" id="9804333at2"/>
<dbReference type="GO" id="GO:0004534">
    <property type="term" value="F:5'-3' RNA exonuclease activity"/>
    <property type="evidence" value="ECO:0007669"/>
    <property type="project" value="TreeGrafter"/>
</dbReference>
<gene>
    <name evidence="2" type="ORF">EDC57_1455</name>
</gene>
<dbReference type="AlphaFoldDB" id="A0A3N1Y159"/>
<dbReference type="InterPro" id="IPR052018">
    <property type="entry name" value="PHP_domain"/>
</dbReference>
<dbReference type="Gene3D" id="1.10.150.650">
    <property type="match status" value="1"/>
</dbReference>
<dbReference type="PANTHER" id="PTHR42924">
    <property type="entry name" value="EXONUCLEASE"/>
    <property type="match status" value="1"/>
</dbReference>
<protein>
    <recommendedName>
        <fullName evidence="1">Polymerase/histidinol phosphatase N-terminal domain-containing protein</fullName>
    </recommendedName>
</protein>
<dbReference type="GO" id="GO:0035312">
    <property type="term" value="F:5'-3' DNA exonuclease activity"/>
    <property type="evidence" value="ECO:0007669"/>
    <property type="project" value="TreeGrafter"/>
</dbReference>
<evidence type="ECO:0000313" key="3">
    <source>
        <dbReference type="Proteomes" id="UP000276634"/>
    </source>
</evidence>
<keyword evidence="3" id="KW-1185">Reference proteome</keyword>
<dbReference type="Gene3D" id="3.20.20.140">
    <property type="entry name" value="Metal-dependent hydrolases"/>
    <property type="match status" value="1"/>
</dbReference>
<dbReference type="InterPro" id="IPR003141">
    <property type="entry name" value="Pol/His_phosphatase_N"/>
</dbReference>
<dbReference type="EMBL" id="RJVI01000002">
    <property type="protein sequence ID" value="ROR32258.1"/>
    <property type="molecule type" value="Genomic_DNA"/>
</dbReference>
<dbReference type="SUPFAM" id="SSF89550">
    <property type="entry name" value="PHP domain-like"/>
    <property type="match status" value="1"/>
</dbReference>
<dbReference type="InterPro" id="IPR004013">
    <property type="entry name" value="PHP_dom"/>
</dbReference>
<feature type="domain" description="Polymerase/histidinol phosphatase N-terminal" evidence="1">
    <location>
        <begin position="6"/>
        <end position="70"/>
    </location>
</feature>
<dbReference type="SMART" id="SM00481">
    <property type="entry name" value="POLIIIAc"/>
    <property type="match status" value="1"/>
</dbReference>
<evidence type="ECO:0000313" key="2">
    <source>
        <dbReference type="EMBL" id="ROR32258.1"/>
    </source>
</evidence>
<dbReference type="Pfam" id="PF02811">
    <property type="entry name" value="PHP"/>
    <property type="match status" value="1"/>
</dbReference>
<dbReference type="PANTHER" id="PTHR42924:SF3">
    <property type="entry name" value="POLYMERASE_HISTIDINOL PHOSPHATASE N-TERMINAL DOMAIN-CONTAINING PROTEIN"/>
    <property type="match status" value="1"/>
</dbReference>
<comment type="caution">
    <text evidence="2">The sequence shown here is derived from an EMBL/GenBank/DDBJ whole genome shotgun (WGS) entry which is preliminary data.</text>
</comment>
<reference evidence="2 3" key="1">
    <citation type="submission" date="2018-11" db="EMBL/GenBank/DDBJ databases">
        <title>Genomic Encyclopedia of Type Strains, Phase IV (KMG-IV): sequencing the most valuable type-strain genomes for metagenomic binning, comparative biology and taxonomic classification.</title>
        <authorList>
            <person name="Goeker M."/>
        </authorList>
    </citation>
    <scope>NUCLEOTIDE SEQUENCE [LARGE SCALE GENOMIC DNA]</scope>
    <source>
        <strain evidence="2 3">DSM 100275</strain>
    </source>
</reference>
<organism evidence="2 3">
    <name type="scientific">Inmirania thermothiophila</name>
    <dbReference type="NCBI Taxonomy" id="1750597"/>
    <lineage>
        <taxon>Bacteria</taxon>
        <taxon>Pseudomonadati</taxon>
        <taxon>Pseudomonadota</taxon>
        <taxon>Gammaproteobacteria</taxon>
        <taxon>Chromatiales</taxon>
        <taxon>Ectothiorhodospiraceae</taxon>
        <taxon>Inmirania</taxon>
    </lineage>
</organism>
<dbReference type="InterPro" id="IPR016195">
    <property type="entry name" value="Pol/histidinol_Pase-like"/>
</dbReference>
<sequence>MPAVRVDLHTHTTASDGTLPPAAVVTLARSSGVGLLAVTDHDTVAGLAEARAAAQAGPVLVTGVELSATWAGRTVHVVGLGIDPAEATLQGALAALREAREARAERMAGRLARLGETGTLEEARGLAAGAVLTRTHFARVLIRRGRARDVGQALRRFLGRGRPGYVAWRWPDLAETVAVIRAAGGRAVLAHPLRYRLSRPLLEALLREFAAAGGEAAEIVPGPRKGADLADLAAIVRRLGLAGSVGSDFHEPGMTPLLGGTPPLPEGIPPVWAAWRAMSGAA</sequence>
<dbReference type="Proteomes" id="UP000276634">
    <property type="component" value="Unassembled WGS sequence"/>
</dbReference>
<accession>A0A3N1Y159</accession>
<proteinExistence type="predicted"/>